<dbReference type="OMA" id="PRMEIEE"/>
<evidence type="ECO:0000313" key="1">
    <source>
        <dbReference type="EMBL" id="KCW58702.1"/>
    </source>
</evidence>
<dbReference type="InParanoid" id="A0A059AXJ0"/>
<name>A0A059AXJ0_EUCGR</name>
<protein>
    <submittedName>
        <fullName evidence="1">Uncharacterized protein</fullName>
    </submittedName>
</protein>
<proteinExistence type="predicted"/>
<dbReference type="EMBL" id="KK198760">
    <property type="protein sequence ID" value="KCW58702.1"/>
    <property type="molecule type" value="Genomic_DNA"/>
</dbReference>
<accession>A0A059AXJ0</accession>
<sequence>MRKACRRMWRAVPCTSRKTLRTESQKDIEVILKTKLATIQEEPEFSDDNMTPSRRRRAIKKGRKFEAKVKMGHLFMPQFSFRDSYALFITGFASKGSFGGLLSY</sequence>
<reference evidence="1" key="1">
    <citation type="submission" date="2013-07" db="EMBL/GenBank/DDBJ databases">
        <title>The genome of Eucalyptus grandis.</title>
        <authorList>
            <person name="Schmutz J."/>
            <person name="Hayes R."/>
            <person name="Myburg A."/>
            <person name="Tuskan G."/>
            <person name="Grattapaglia D."/>
            <person name="Rokhsar D.S."/>
        </authorList>
    </citation>
    <scope>NUCLEOTIDE SEQUENCE</scope>
    <source>
        <tissue evidence="1">Leaf extractions</tissue>
    </source>
</reference>
<organism evidence="1">
    <name type="scientific">Eucalyptus grandis</name>
    <name type="common">Flooded gum</name>
    <dbReference type="NCBI Taxonomy" id="71139"/>
    <lineage>
        <taxon>Eukaryota</taxon>
        <taxon>Viridiplantae</taxon>
        <taxon>Streptophyta</taxon>
        <taxon>Embryophyta</taxon>
        <taxon>Tracheophyta</taxon>
        <taxon>Spermatophyta</taxon>
        <taxon>Magnoliopsida</taxon>
        <taxon>eudicotyledons</taxon>
        <taxon>Gunneridae</taxon>
        <taxon>Pentapetalae</taxon>
        <taxon>rosids</taxon>
        <taxon>malvids</taxon>
        <taxon>Myrtales</taxon>
        <taxon>Myrtaceae</taxon>
        <taxon>Myrtoideae</taxon>
        <taxon>Eucalypteae</taxon>
        <taxon>Eucalyptus</taxon>
    </lineage>
</organism>
<gene>
    <name evidence="1" type="ORF">EUGRSUZ_H01348</name>
</gene>
<dbReference type="AlphaFoldDB" id="A0A059AXJ0"/>
<dbReference type="Gramene" id="KCW58702">
    <property type="protein sequence ID" value="KCW58702"/>
    <property type="gene ID" value="EUGRSUZ_H01348"/>
</dbReference>